<dbReference type="AlphaFoldDB" id="A0A7S0ZZY8"/>
<name>A0A7S0ZZY8_NOCSC</name>
<dbReference type="EMBL" id="HBFQ01016912">
    <property type="protein sequence ID" value="CAD8837404.1"/>
    <property type="molecule type" value="Transcribed_RNA"/>
</dbReference>
<feature type="chain" id="PRO_5031397007" evidence="1">
    <location>
        <begin position="21"/>
        <end position="294"/>
    </location>
</feature>
<protein>
    <submittedName>
        <fullName evidence="2">Uncharacterized protein</fullName>
    </submittedName>
</protein>
<accession>A0A7S0ZZY8</accession>
<evidence type="ECO:0000313" key="2">
    <source>
        <dbReference type="EMBL" id="CAD8837404.1"/>
    </source>
</evidence>
<proteinExistence type="predicted"/>
<feature type="signal peptide" evidence="1">
    <location>
        <begin position="1"/>
        <end position="20"/>
    </location>
</feature>
<evidence type="ECO:0000256" key="1">
    <source>
        <dbReference type="SAM" id="SignalP"/>
    </source>
</evidence>
<reference evidence="2" key="1">
    <citation type="submission" date="2021-01" db="EMBL/GenBank/DDBJ databases">
        <authorList>
            <person name="Corre E."/>
            <person name="Pelletier E."/>
            <person name="Niang G."/>
            <person name="Scheremetjew M."/>
            <person name="Finn R."/>
            <person name="Kale V."/>
            <person name="Holt S."/>
            <person name="Cochrane G."/>
            <person name="Meng A."/>
            <person name="Brown T."/>
            <person name="Cohen L."/>
        </authorList>
    </citation>
    <scope>NUCLEOTIDE SEQUENCE</scope>
</reference>
<gene>
    <name evidence="2" type="ORF">NSCI0253_LOCUS11752</name>
</gene>
<sequence length="294" mass="31157">MNSIMCVGALVLLALPTATSLRLTTITDVQCAGSGDLCSGDQCCPGYEGSDFLTFPCPTATAGFDQCQTIIRYPYEPESDDTVSAVGDPHVTSITGEKFDLWRTGWSTFVQIPKDVAPHLQPELLVTGNVKPYGDEKCAPAYLTDVMLSGALLGYNQVHVRSGSLEGPAPFGVGVNGSSFKQIRDANGTDFSVGPHFLMKGKITEDEPGVWGPDAKLSMKVGDIVFRVKQHTEGRFLESRSMLDLSVTGLDKIESVGGWLGAHGHLDAGTPPAGCSGTGIALLRGVRGQSFKSQ</sequence>
<organism evidence="2">
    <name type="scientific">Noctiluca scintillans</name>
    <name type="common">Sea sparkle</name>
    <name type="synonym">Red tide dinoflagellate</name>
    <dbReference type="NCBI Taxonomy" id="2966"/>
    <lineage>
        <taxon>Eukaryota</taxon>
        <taxon>Sar</taxon>
        <taxon>Alveolata</taxon>
        <taxon>Dinophyceae</taxon>
        <taxon>Noctilucales</taxon>
        <taxon>Noctilucaceae</taxon>
        <taxon>Noctiluca</taxon>
    </lineage>
</organism>
<keyword evidence="1" id="KW-0732">Signal</keyword>